<gene>
    <name evidence="2" type="ORF">Ani05nite_36380</name>
</gene>
<organism evidence="2 3">
    <name type="scientific">Actinoplanes nipponensis</name>
    <dbReference type="NCBI Taxonomy" id="135950"/>
    <lineage>
        <taxon>Bacteria</taxon>
        <taxon>Bacillati</taxon>
        <taxon>Actinomycetota</taxon>
        <taxon>Actinomycetes</taxon>
        <taxon>Micromonosporales</taxon>
        <taxon>Micromonosporaceae</taxon>
        <taxon>Actinoplanes</taxon>
    </lineage>
</organism>
<dbReference type="InterPro" id="IPR049500">
    <property type="entry name" value="Peptidase_M50B-like"/>
</dbReference>
<dbReference type="Proteomes" id="UP000647172">
    <property type="component" value="Unassembled WGS sequence"/>
</dbReference>
<dbReference type="RefSeq" id="WP_203769756.1">
    <property type="nucleotide sequence ID" value="NZ_BAAAYJ010000107.1"/>
</dbReference>
<dbReference type="AlphaFoldDB" id="A0A919MHW4"/>
<dbReference type="EMBL" id="BOMQ01000045">
    <property type="protein sequence ID" value="GIE50104.1"/>
    <property type="molecule type" value="Genomic_DNA"/>
</dbReference>
<keyword evidence="3" id="KW-1185">Reference proteome</keyword>
<name>A0A919MHW4_9ACTN</name>
<proteinExistence type="predicted"/>
<evidence type="ECO:0000313" key="2">
    <source>
        <dbReference type="EMBL" id="GIE50104.1"/>
    </source>
</evidence>
<protein>
    <submittedName>
        <fullName evidence="2">Membrane protein</fullName>
    </submittedName>
</protein>
<reference evidence="2" key="1">
    <citation type="submission" date="2021-01" db="EMBL/GenBank/DDBJ databases">
        <title>Whole genome shotgun sequence of Actinoplanes nipponensis NBRC 14063.</title>
        <authorList>
            <person name="Komaki H."/>
            <person name="Tamura T."/>
        </authorList>
    </citation>
    <scope>NUCLEOTIDE SEQUENCE</scope>
    <source>
        <strain evidence="2">NBRC 14063</strain>
    </source>
</reference>
<keyword evidence="1" id="KW-1133">Transmembrane helix</keyword>
<evidence type="ECO:0000313" key="3">
    <source>
        <dbReference type="Proteomes" id="UP000647172"/>
    </source>
</evidence>
<feature type="transmembrane region" description="Helical" evidence="1">
    <location>
        <begin position="193"/>
        <end position="217"/>
    </location>
</feature>
<feature type="transmembrane region" description="Helical" evidence="1">
    <location>
        <begin position="70"/>
        <end position="95"/>
    </location>
</feature>
<keyword evidence="1" id="KW-0812">Transmembrane</keyword>
<comment type="caution">
    <text evidence="2">The sequence shown here is derived from an EMBL/GenBank/DDBJ whole genome shotgun (WGS) entry which is preliminary data.</text>
</comment>
<accession>A0A919MHW4</accession>
<dbReference type="Pfam" id="PF13398">
    <property type="entry name" value="Peptidase_M50B"/>
    <property type="match status" value="1"/>
</dbReference>
<feature type="transmembrane region" description="Helical" evidence="1">
    <location>
        <begin position="124"/>
        <end position="141"/>
    </location>
</feature>
<evidence type="ECO:0000256" key="1">
    <source>
        <dbReference type="SAM" id="Phobius"/>
    </source>
</evidence>
<sequence length="219" mass="24006">MDRSLGLAWSTALVGFVAAVPLWKFTKWTITTAHEGFHAAAAVVFQQKVEGITFEPGKGGLTGLPKKMPWFADLVITFVGYLGPSAVGLGGVWLLRHGRPEALLWISVGLLAVILLKMRNLLSVTVAVGTGFVLYWVARHWPDPAQLAFAYSWVWFLLMGGTRKMTDLFWVTHGGSTSSDAAVLQRLTLLPDVLWLGVFWLATMSALVYGGVTLLHLQR</sequence>
<feature type="transmembrane region" description="Helical" evidence="1">
    <location>
        <begin position="102"/>
        <end position="118"/>
    </location>
</feature>
<keyword evidence="1" id="KW-0472">Membrane</keyword>